<sequence length="385" mass="44424">MNTLFKIRKIYFIFLVSLSAALLASCNFSEKKEFTWNPEVKELTGGDLEEWLHKASFENELKSDNPDEYMITNANVVFPFIGSYNNDVGKLYEDFASEKSNGSIFKNKTVLYKDPKWGDLFLNSVLLYESQEVYLKEQYTTTGNPVFSGLDAIHDSYSAHLAETSVFTNDYPKIKTGIYVVSIQNKDYLLGFYQKENLVFEIAIGYTQENLPAVLNKLKSVSDELGLNIKEWERATLKDLKALATKNTFWKDPYVGLYPDRYMLNIVELKLKDTPFHSVKNPKRGEYVYEYQSAQGTVSLATFLKKATKSSTEFNTDKEGFKEYKNGSHRLFYKEEKDGKFIRGQAVSYAKDSNYLELHFSFPEENKEAQAIIHEILKTIKIRSF</sequence>
<protein>
    <submittedName>
        <fullName evidence="2">Uncharacterized protein</fullName>
    </submittedName>
</protein>
<gene>
    <name evidence="2" type="ORF">L1967_22065</name>
</gene>
<dbReference type="EMBL" id="JAKHSK010000082">
    <property type="protein sequence ID" value="MCL6220984.1"/>
    <property type="molecule type" value="Genomic_DNA"/>
</dbReference>
<dbReference type="Proteomes" id="UP001139521">
    <property type="component" value="Unassembled WGS sequence"/>
</dbReference>
<name>A0A9X2A5G4_9FLAO</name>
<comment type="caution">
    <text evidence="2">The sequence shown here is derived from an EMBL/GenBank/DDBJ whole genome shotgun (WGS) entry which is preliminary data.</text>
</comment>
<keyword evidence="1" id="KW-0732">Signal</keyword>
<dbReference type="RefSeq" id="WP_249603649.1">
    <property type="nucleotide sequence ID" value="NZ_JAKHSK010000082.1"/>
</dbReference>
<dbReference type="AlphaFoldDB" id="A0A9X2A5G4"/>
<evidence type="ECO:0000313" key="3">
    <source>
        <dbReference type="Proteomes" id="UP001139521"/>
    </source>
</evidence>
<reference evidence="2" key="1">
    <citation type="submission" date="2022-01" db="EMBL/GenBank/DDBJ databases">
        <title>Genome sequencing of Zunongwangia sp. M21534 genome.</title>
        <authorList>
            <person name="Chen Y."/>
            <person name="Dong C."/>
            <person name="Shao Z."/>
        </authorList>
    </citation>
    <scope>NUCLEOTIDE SEQUENCE</scope>
    <source>
        <strain evidence="2">MCCC M21534</strain>
    </source>
</reference>
<proteinExistence type="predicted"/>
<accession>A0A9X2A5G4</accession>
<keyword evidence="3" id="KW-1185">Reference proteome</keyword>
<organism evidence="2 3">
    <name type="scientific">Zunongwangia pacifica</name>
    <dbReference type="NCBI Taxonomy" id="2911062"/>
    <lineage>
        <taxon>Bacteria</taxon>
        <taxon>Pseudomonadati</taxon>
        <taxon>Bacteroidota</taxon>
        <taxon>Flavobacteriia</taxon>
        <taxon>Flavobacteriales</taxon>
        <taxon>Flavobacteriaceae</taxon>
        <taxon>Zunongwangia</taxon>
    </lineage>
</organism>
<dbReference type="PROSITE" id="PS51257">
    <property type="entry name" value="PROKAR_LIPOPROTEIN"/>
    <property type="match status" value="1"/>
</dbReference>
<evidence type="ECO:0000256" key="1">
    <source>
        <dbReference type="SAM" id="SignalP"/>
    </source>
</evidence>
<evidence type="ECO:0000313" key="2">
    <source>
        <dbReference type="EMBL" id="MCL6220984.1"/>
    </source>
</evidence>
<feature type="chain" id="PRO_5040845394" evidence="1">
    <location>
        <begin position="25"/>
        <end position="385"/>
    </location>
</feature>
<feature type="signal peptide" evidence="1">
    <location>
        <begin position="1"/>
        <end position="24"/>
    </location>
</feature>